<sequence>MPIQMKTVGQDPLYTPSRRPKRQPENRRLALKGKPVQGDKQMKWLMLIDTLIWKWGLLAFALCCFIALMYLYAIQ</sequence>
<evidence type="ECO:0000313" key="3">
    <source>
        <dbReference type="EMBL" id="EGF08985.1"/>
    </source>
</evidence>
<feature type="transmembrane region" description="Helical" evidence="2">
    <location>
        <begin position="52"/>
        <end position="73"/>
    </location>
</feature>
<reference evidence="3 4" key="1">
    <citation type="submission" date="2011-02" db="EMBL/GenBank/DDBJ databases">
        <authorList>
            <person name="Muzny D."/>
            <person name="Qin X."/>
            <person name="Deng J."/>
            <person name="Jiang H."/>
            <person name="Liu Y."/>
            <person name="Qu J."/>
            <person name="Song X.-Z."/>
            <person name="Zhang L."/>
            <person name="Thornton R."/>
            <person name="Coyle M."/>
            <person name="Francisco L."/>
            <person name="Jackson L."/>
            <person name="Javaid M."/>
            <person name="Korchina V."/>
            <person name="Kovar C."/>
            <person name="Mata R."/>
            <person name="Mathew T."/>
            <person name="Ngo R."/>
            <person name="Nguyen L."/>
            <person name="Nguyen N."/>
            <person name="Okwuonu G."/>
            <person name="Ongeri F."/>
            <person name="Pham C."/>
            <person name="Simmons D."/>
            <person name="Wilczek-Boney K."/>
            <person name="Hale W."/>
            <person name="Jakkamsetti A."/>
            <person name="Pham P."/>
            <person name="Ruth R."/>
            <person name="San Lucas F."/>
            <person name="Warren J."/>
            <person name="Zhang J."/>
            <person name="Zhao Z."/>
            <person name="Zhou C."/>
            <person name="Zhu D."/>
            <person name="Lee S."/>
            <person name="Bess C."/>
            <person name="Blankenburg K."/>
            <person name="Forbes L."/>
            <person name="Fu Q."/>
            <person name="Gubbala S."/>
            <person name="Hirani K."/>
            <person name="Jayaseelan J.C."/>
            <person name="Lara F."/>
            <person name="Munidasa M."/>
            <person name="Palculict T."/>
            <person name="Patil S."/>
            <person name="Pu L.-L."/>
            <person name="Saada N."/>
            <person name="Tang L."/>
            <person name="Weissenberger G."/>
            <person name="Zhu Y."/>
            <person name="Hemphill L."/>
            <person name="Shang Y."/>
            <person name="Youmans B."/>
            <person name="Ayvaz T."/>
            <person name="Ross M."/>
            <person name="Santibanez J."/>
            <person name="Aqrawi P."/>
            <person name="Gross S."/>
            <person name="Joshi V."/>
            <person name="Fowler G."/>
            <person name="Nazareth L."/>
            <person name="Reid J."/>
            <person name="Worley K."/>
            <person name="Petrosino J."/>
            <person name="Highlander S."/>
            <person name="Gibbs R."/>
        </authorList>
    </citation>
    <scope>NUCLEOTIDE SEQUENCE [LARGE SCALE GENOMIC DNA]</scope>
    <source>
        <strain evidence="3 4">ATCC BAA-1200</strain>
    </source>
</reference>
<comment type="caution">
    <text evidence="3">The sequence shown here is derived from an EMBL/GenBank/DDBJ whole genome shotgun (WGS) entry which is preliminary data.</text>
</comment>
<keyword evidence="2" id="KW-1133">Transmembrane helix</keyword>
<gene>
    <name evidence="3" type="ORF">HMPREF9123_2420</name>
</gene>
<keyword evidence="2" id="KW-0472">Membrane</keyword>
<evidence type="ECO:0000256" key="1">
    <source>
        <dbReference type="SAM" id="MobiDB-lite"/>
    </source>
</evidence>
<protein>
    <submittedName>
        <fullName evidence="3">Hsp16-like protein</fullName>
    </submittedName>
</protein>
<proteinExistence type="predicted"/>
<feature type="region of interest" description="Disordered" evidence="1">
    <location>
        <begin position="1"/>
        <end position="32"/>
    </location>
</feature>
<evidence type="ECO:0000313" key="4">
    <source>
        <dbReference type="Proteomes" id="UP000004105"/>
    </source>
</evidence>
<accession>F2BFB3</accession>
<evidence type="ECO:0000256" key="2">
    <source>
        <dbReference type="SAM" id="Phobius"/>
    </source>
</evidence>
<dbReference type="AlphaFoldDB" id="F2BFB3"/>
<dbReference type="EMBL" id="AFAY01000048">
    <property type="protein sequence ID" value="EGF08985.1"/>
    <property type="molecule type" value="Genomic_DNA"/>
</dbReference>
<dbReference type="HOGENOM" id="CLU_2667292_0_0_4"/>
<name>F2BFB3_9NEIS</name>
<organism evidence="3 4">
    <name type="scientific">Neisseria bacilliformis ATCC BAA-1200</name>
    <dbReference type="NCBI Taxonomy" id="888742"/>
    <lineage>
        <taxon>Bacteria</taxon>
        <taxon>Pseudomonadati</taxon>
        <taxon>Pseudomonadota</taxon>
        <taxon>Betaproteobacteria</taxon>
        <taxon>Neisseriales</taxon>
        <taxon>Neisseriaceae</taxon>
        <taxon>Neisseria</taxon>
    </lineage>
</organism>
<keyword evidence="2" id="KW-0812">Transmembrane</keyword>
<dbReference type="Proteomes" id="UP000004105">
    <property type="component" value="Unassembled WGS sequence"/>
</dbReference>
<keyword evidence="4" id="KW-1185">Reference proteome</keyword>